<gene>
    <name evidence="2" type="ORF">SAMN02745975_02536</name>
</gene>
<keyword evidence="3" id="KW-1185">Reference proteome</keyword>
<proteinExistence type="predicted"/>
<dbReference type="OrthoDB" id="1904778at2"/>
<feature type="transmembrane region" description="Helical" evidence="1">
    <location>
        <begin position="160"/>
        <end position="177"/>
    </location>
</feature>
<dbReference type="Proteomes" id="UP000184536">
    <property type="component" value="Unassembled WGS sequence"/>
</dbReference>
<keyword evidence="1" id="KW-0472">Membrane</keyword>
<evidence type="ECO:0000313" key="3">
    <source>
        <dbReference type="Proteomes" id="UP000184536"/>
    </source>
</evidence>
<keyword evidence="1" id="KW-1133">Transmembrane helix</keyword>
<sequence length="236" mass="27880">MFSISQDSFIQTIEQYLLQYRSLFKKRSFNIFLWLVFAIISVEEVRSIRFLHEIFIKKYGRKVLNSLYYLLSYVHFPSEELIKVTVGIGIALIPDNLKHSTVFLTIVDTLQTKYSFKGSENLALRVYVIRWNMKVIFYQHKFFWGFSNYMVRNKLAIERYVNLLAIGFTLVCVLPFLDQRLKAWQFESPQAIKREISRQIHKELILDSFVSSLENSKIDASIEESVKCYLQGKKIA</sequence>
<evidence type="ECO:0000256" key="1">
    <source>
        <dbReference type="SAM" id="Phobius"/>
    </source>
</evidence>
<reference evidence="3" key="1">
    <citation type="submission" date="2016-11" db="EMBL/GenBank/DDBJ databases">
        <authorList>
            <person name="Varghese N."/>
            <person name="Submissions S."/>
        </authorList>
    </citation>
    <scope>NUCLEOTIDE SEQUENCE [LARGE SCALE GENOMIC DNA]</scope>
    <source>
        <strain evidence="3">DSM 17957</strain>
    </source>
</reference>
<keyword evidence="1" id="KW-0812">Transmembrane</keyword>
<name>A0A1M6KYX4_9FIRM</name>
<dbReference type="AlphaFoldDB" id="A0A1M6KYX4"/>
<protein>
    <submittedName>
        <fullName evidence="2">Uncharacterized protein</fullName>
    </submittedName>
</protein>
<accession>A0A1M6KYX4</accession>
<evidence type="ECO:0000313" key="2">
    <source>
        <dbReference type="EMBL" id="SHJ64213.1"/>
    </source>
</evidence>
<organism evidence="2 3">
    <name type="scientific">Geosporobacter subterraneus DSM 17957</name>
    <dbReference type="NCBI Taxonomy" id="1121919"/>
    <lineage>
        <taxon>Bacteria</taxon>
        <taxon>Bacillati</taxon>
        <taxon>Bacillota</taxon>
        <taxon>Clostridia</taxon>
        <taxon>Peptostreptococcales</taxon>
        <taxon>Thermotaleaceae</taxon>
        <taxon>Geosporobacter</taxon>
    </lineage>
</organism>
<dbReference type="EMBL" id="FQZV01000033">
    <property type="protein sequence ID" value="SHJ64213.1"/>
    <property type="molecule type" value="Genomic_DNA"/>
</dbReference>
<dbReference type="RefSeq" id="WP_110941637.1">
    <property type="nucleotide sequence ID" value="NZ_FQZV01000033.1"/>
</dbReference>